<dbReference type="InterPro" id="IPR032732">
    <property type="entry name" value="SPATA6_N"/>
</dbReference>
<evidence type="ECO:0000259" key="4">
    <source>
        <dbReference type="Pfam" id="PF14909"/>
    </source>
</evidence>
<feature type="region of interest" description="Disordered" evidence="3">
    <location>
        <begin position="150"/>
        <end position="197"/>
    </location>
</feature>
<dbReference type="Proteomes" id="UP000694863">
    <property type="component" value="Unplaced"/>
</dbReference>
<reference evidence="6" key="1">
    <citation type="submission" date="2025-08" db="UniProtKB">
        <authorList>
            <consortium name="RefSeq"/>
        </authorList>
    </citation>
    <scope>IDENTIFICATION</scope>
</reference>
<dbReference type="RefSeq" id="XP_030741186.1">
    <property type="nucleotide sequence ID" value="XM_030885326.2"/>
</dbReference>
<evidence type="ECO:0000313" key="6">
    <source>
        <dbReference type="RefSeq" id="XP_030741186.1"/>
    </source>
</evidence>
<comment type="similarity">
    <text evidence="1">Belongs to the SPATA6 family.</text>
</comment>
<feature type="domain" description="Spermatogenesis-associated protein 6 N-terminal" evidence="4">
    <location>
        <begin position="2"/>
        <end position="134"/>
    </location>
</feature>
<gene>
    <name evidence="6" type="primary">SPATA6L</name>
</gene>
<dbReference type="Pfam" id="PF14909">
    <property type="entry name" value="SPATA6"/>
    <property type="match status" value="1"/>
</dbReference>
<evidence type="ECO:0000256" key="2">
    <source>
        <dbReference type="ARBA" id="ARBA00022553"/>
    </source>
</evidence>
<keyword evidence="2" id="KW-0597">Phosphoprotein</keyword>
<keyword evidence="5" id="KW-1185">Reference proteome</keyword>
<evidence type="ECO:0000256" key="1">
    <source>
        <dbReference type="ARBA" id="ARBA00006215"/>
    </source>
</evidence>
<evidence type="ECO:0000256" key="3">
    <source>
        <dbReference type="SAM" id="MobiDB-lite"/>
    </source>
</evidence>
<organism evidence="5 6">
    <name type="scientific">Echinops telfairi</name>
    <name type="common">Lesser hedgehog tenrec</name>
    <dbReference type="NCBI Taxonomy" id="9371"/>
    <lineage>
        <taxon>Eukaryota</taxon>
        <taxon>Metazoa</taxon>
        <taxon>Chordata</taxon>
        <taxon>Craniata</taxon>
        <taxon>Vertebrata</taxon>
        <taxon>Euteleostomi</taxon>
        <taxon>Mammalia</taxon>
        <taxon>Eutheria</taxon>
        <taxon>Afrotheria</taxon>
        <taxon>Tenrecidae</taxon>
        <taxon>Tenrecinae</taxon>
        <taxon>Echinops</taxon>
    </lineage>
</organism>
<sequence length="401" mass="45356">MAVSCPGVFLPNKQDVYLGVYFLNQYLETDCFPPLFPVMIHQTMRFEKVFKKAIDPGAVADILEGFLTRFELVQLVPPGWEKLAYYEENTREFLFPEPKLAPSHPGMCREVLMKTAVGFPGIAPKLEFSTRTAIRERVCMHWNRFLEDRGKPQKPLLTSPGPALPTSSKKTKPKGNHLDRASRGAQSRSPSPLPARRLFQDQPVHTNNGHSANIARDMKPPFVVRHVDSARPFGETVSELRSRKSRRKCKLSNFPFPVRRASSLDSLAVDVKVIKEPDERIFLRNNSPIAPLDASQFGKAWSSYSNGGDADFHLEAPLAMEAPLTTSQHLRPSSPLLRERFHSGFESTWKKIHERICNILTSHRAEQPSPTQEDTTSAVNSRLDRQGHPLKKYPLHGQSYL</sequence>
<name>A0ABM1VJL6_ECHTE</name>
<feature type="region of interest" description="Disordered" evidence="3">
    <location>
        <begin position="362"/>
        <end position="401"/>
    </location>
</feature>
<evidence type="ECO:0000313" key="5">
    <source>
        <dbReference type="Proteomes" id="UP000694863"/>
    </source>
</evidence>
<feature type="compositionally biased region" description="Polar residues" evidence="3">
    <location>
        <begin position="368"/>
        <end position="380"/>
    </location>
</feature>
<dbReference type="GeneID" id="101638418"/>
<dbReference type="PANTHER" id="PTHR16435:SF5">
    <property type="entry name" value="SPERMATOGENESIS ASSOCIATED 6-LIKE PROTEIN"/>
    <property type="match status" value="1"/>
</dbReference>
<proteinExistence type="inferred from homology"/>
<protein>
    <submittedName>
        <fullName evidence="6">Spermatogenesis associated 6-like protein</fullName>
    </submittedName>
</protein>
<dbReference type="InterPro" id="IPR042769">
    <property type="entry name" value="SPATA6_fam"/>
</dbReference>
<dbReference type="PANTHER" id="PTHR16435">
    <property type="entry name" value="SPERMATOGENESIS-ASSOCIATED PROTEIN 6 SPATA6"/>
    <property type="match status" value="1"/>
</dbReference>
<accession>A0ABM1VJL6</accession>